<feature type="compositionally biased region" description="Low complexity" evidence="1">
    <location>
        <begin position="133"/>
        <end position="142"/>
    </location>
</feature>
<feature type="region of interest" description="Disordered" evidence="1">
    <location>
        <begin position="340"/>
        <end position="366"/>
    </location>
</feature>
<reference evidence="2" key="1">
    <citation type="submission" date="2023-03" db="EMBL/GenBank/DDBJ databases">
        <title>Massive genome expansion in bonnet fungi (Mycena s.s.) driven by repeated elements and novel gene families across ecological guilds.</title>
        <authorList>
            <consortium name="Lawrence Berkeley National Laboratory"/>
            <person name="Harder C.B."/>
            <person name="Miyauchi S."/>
            <person name="Viragh M."/>
            <person name="Kuo A."/>
            <person name="Thoen E."/>
            <person name="Andreopoulos B."/>
            <person name="Lu D."/>
            <person name="Skrede I."/>
            <person name="Drula E."/>
            <person name="Henrissat B."/>
            <person name="Morin E."/>
            <person name="Kohler A."/>
            <person name="Barry K."/>
            <person name="LaButti K."/>
            <person name="Morin E."/>
            <person name="Salamov A."/>
            <person name="Lipzen A."/>
            <person name="Mereny Z."/>
            <person name="Hegedus B."/>
            <person name="Baldrian P."/>
            <person name="Stursova M."/>
            <person name="Weitz H."/>
            <person name="Taylor A."/>
            <person name="Grigoriev I.V."/>
            <person name="Nagy L.G."/>
            <person name="Martin F."/>
            <person name="Kauserud H."/>
        </authorList>
    </citation>
    <scope>NUCLEOTIDE SEQUENCE</scope>
    <source>
        <strain evidence="2">CBHHK002</strain>
    </source>
</reference>
<gene>
    <name evidence="2" type="ORF">DFH08DRAFT_1081868</name>
</gene>
<protein>
    <submittedName>
        <fullName evidence="2">Uncharacterized protein</fullName>
    </submittedName>
</protein>
<name>A0AAD6ZXA4_9AGAR</name>
<dbReference type="EMBL" id="JARIHO010000024">
    <property type="protein sequence ID" value="KAJ7342834.1"/>
    <property type="molecule type" value="Genomic_DNA"/>
</dbReference>
<evidence type="ECO:0000313" key="2">
    <source>
        <dbReference type="EMBL" id="KAJ7342834.1"/>
    </source>
</evidence>
<proteinExistence type="predicted"/>
<comment type="caution">
    <text evidence="2">The sequence shown here is derived from an EMBL/GenBank/DDBJ whole genome shotgun (WGS) entry which is preliminary data.</text>
</comment>
<feature type="compositionally biased region" description="Polar residues" evidence="1">
    <location>
        <begin position="189"/>
        <end position="204"/>
    </location>
</feature>
<feature type="region of interest" description="Disordered" evidence="1">
    <location>
        <begin position="1"/>
        <end position="64"/>
    </location>
</feature>
<keyword evidence="3" id="KW-1185">Reference proteome</keyword>
<organism evidence="2 3">
    <name type="scientific">Mycena albidolilacea</name>
    <dbReference type="NCBI Taxonomy" id="1033008"/>
    <lineage>
        <taxon>Eukaryota</taxon>
        <taxon>Fungi</taxon>
        <taxon>Dikarya</taxon>
        <taxon>Basidiomycota</taxon>
        <taxon>Agaricomycotina</taxon>
        <taxon>Agaricomycetes</taxon>
        <taxon>Agaricomycetidae</taxon>
        <taxon>Agaricales</taxon>
        <taxon>Marasmiineae</taxon>
        <taxon>Mycenaceae</taxon>
        <taxon>Mycena</taxon>
    </lineage>
</organism>
<evidence type="ECO:0000313" key="3">
    <source>
        <dbReference type="Proteomes" id="UP001218218"/>
    </source>
</evidence>
<dbReference type="AlphaFoldDB" id="A0AAD6ZXA4"/>
<evidence type="ECO:0000256" key="1">
    <source>
        <dbReference type="SAM" id="MobiDB-lite"/>
    </source>
</evidence>
<dbReference type="Proteomes" id="UP001218218">
    <property type="component" value="Unassembled WGS sequence"/>
</dbReference>
<accession>A0AAD6ZXA4</accession>
<sequence length="534" mass="59570">MDPSQDPLHRHYYPMEPGFYYGAGAPRGDPYPPPPTAQRPDLATRNQPTRSLGLGSAPGRSMHPVQRSASLHNVGYNEASDLTPTPARYYSQRHANPIPEEPSQTEVLIDLIQQLRQDIGDVKVRLSAIEAGATASTPPATSHRGLASRRGGRITQAKLAGTRARQRRPAAGKDSGSEAFPIDPELDGSSATDFSTDMDSQSDAWSDAVESESDLVAFDKLDLTDVEISTLQSYVTKTFRRVCNVSDSHWPDPLSVRTNEITGETYPSPFFQFQVTDPRNQALFLQVARQAINDLKDEDVWPNGLRRKSSEPKPTWDLALLKHLAMLSFRNLKKNWKRATNDAAAERGKASSQGYRRDKRRQTKSTQISKILKSFGAARNLAQSFLTDLSHEQYLSDEVSGPDDESGESHDAWKVRCAVAANMTTDASALAKIKFLEVLTPAWRSTEYSNLIHDLEDTWFREFNKTSQKYVRVRLGRPSNRIPIYAPYNFGISTEWLAENADRPETRDFLKGWGTFSEPADCGLIPSDSHADDN</sequence>
<feature type="region of interest" description="Disordered" evidence="1">
    <location>
        <begin position="133"/>
        <end position="206"/>
    </location>
</feature>